<dbReference type="Gene3D" id="3.30.70.1280">
    <property type="entry name" value="SP0830-like domains"/>
    <property type="match status" value="1"/>
</dbReference>
<dbReference type="Pfam" id="PF08002">
    <property type="entry name" value="DUF1697"/>
    <property type="match status" value="1"/>
</dbReference>
<dbReference type="PANTHER" id="PTHR36439">
    <property type="entry name" value="BLL4334 PROTEIN"/>
    <property type="match status" value="1"/>
</dbReference>
<dbReference type="Proteomes" id="UP000199245">
    <property type="component" value="Unassembled WGS sequence"/>
</dbReference>
<name>A0A1G6PG78_9BRAD</name>
<dbReference type="RefSeq" id="WP_092080913.1">
    <property type="nucleotide sequence ID" value="NZ_FMZW01000005.1"/>
</dbReference>
<dbReference type="SUPFAM" id="SSF160379">
    <property type="entry name" value="SP0830-like"/>
    <property type="match status" value="1"/>
</dbReference>
<accession>A0A1G6PG78</accession>
<evidence type="ECO:0000313" key="1">
    <source>
        <dbReference type="EMBL" id="SDC78516.1"/>
    </source>
</evidence>
<dbReference type="PIRSF" id="PIRSF008502">
    <property type="entry name" value="UCP008502"/>
    <property type="match status" value="1"/>
</dbReference>
<organism evidence="1 2">
    <name type="scientific">Bradyrhizobium brasilense</name>
    <dbReference type="NCBI Taxonomy" id="1419277"/>
    <lineage>
        <taxon>Bacteria</taxon>
        <taxon>Pseudomonadati</taxon>
        <taxon>Pseudomonadota</taxon>
        <taxon>Alphaproteobacteria</taxon>
        <taxon>Hyphomicrobiales</taxon>
        <taxon>Nitrobacteraceae</taxon>
        <taxon>Bradyrhizobium</taxon>
    </lineage>
</organism>
<dbReference type="InterPro" id="IPR012545">
    <property type="entry name" value="DUF1697"/>
</dbReference>
<protein>
    <submittedName>
        <fullName evidence="1">Uncharacterized conserved protein, DUF1697 family</fullName>
    </submittedName>
</protein>
<dbReference type="EMBL" id="FMZW01000005">
    <property type="protein sequence ID" value="SDC78516.1"/>
    <property type="molecule type" value="Genomic_DNA"/>
</dbReference>
<dbReference type="PANTHER" id="PTHR36439:SF1">
    <property type="entry name" value="DUF1697 DOMAIN-CONTAINING PROTEIN"/>
    <property type="match status" value="1"/>
</dbReference>
<proteinExistence type="predicted"/>
<dbReference type="AlphaFoldDB" id="A0A1G6PG78"/>
<sequence>MPRYVALLRAVNVGGSGKLPMTELKAMCVDEGFADAQTYIASGNVVFSSKLGAAKVKAALERRLQAYAGKPVGVVIRSADEIAAVLRANPFPKAPPNYTVAIFLDEPPPKDALKDIKGQQDEEVRLGKREIYVAYGSGMGRSKLKIPAAAKGTARNINTIAKLAELAAGDNEG</sequence>
<gene>
    <name evidence="1" type="ORF">SAMN05216337_10056</name>
</gene>
<evidence type="ECO:0000313" key="2">
    <source>
        <dbReference type="Proteomes" id="UP000199245"/>
    </source>
</evidence>
<reference evidence="1 2" key="1">
    <citation type="submission" date="2016-10" db="EMBL/GenBank/DDBJ databases">
        <authorList>
            <person name="de Groot N.N."/>
        </authorList>
    </citation>
    <scope>NUCLEOTIDE SEQUENCE [LARGE SCALE GENOMIC DNA]</scope>
    <source>
        <strain evidence="1 2">R5</strain>
    </source>
</reference>